<name>X6NLE8_RETFI</name>
<evidence type="ECO:0000313" key="2">
    <source>
        <dbReference type="EMBL" id="ETO26738.1"/>
    </source>
</evidence>
<evidence type="ECO:0000256" key="1">
    <source>
        <dbReference type="SAM" id="Phobius"/>
    </source>
</evidence>
<evidence type="ECO:0000313" key="3">
    <source>
        <dbReference type="Proteomes" id="UP000023152"/>
    </source>
</evidence>
<organism evidence="2 3">
    <name type="scientific">Reticulomyxa filosa</name>
    <dbReference type="NCBI Taxonomy" id="46433"/>
    <lineage>
        <taxon>Eukaryota</taxon>
        <taxon>Sar</taxon>
        <taxon>Rhizaria</taxon>
        <taxon>Retaria</taxon>
        <taxon>Foraminifera</taxon>
        <taxon>Monothalamids</taxon>
        <taxon>Reticulomyxidae</taxon>
        <taxon>Reticulomyxa</taxon>
    </lineage>
</organism>
<dbReference type="AlphaFoldDB" id="X6NLE8"/>
<feature type="transmembrane region" description="Helical" evidence="1">
    <location>
        <begin position="12"/>
        <end position="30"/>
    </location>
</feature>
<dbReference type="EMBL" id="ASPP01007668">
    <property type="protein sequence ID" value="ETO26738.1"/>
    <property type="molecule type" value="Genomic_DNA"/>
</dbReference>
<comment type="caution">
    <text evidence="2">The sequence shown here is derived from an EMBL/GenBank/DDBJ whole genome shotgun (WGS) entry which is preliminary data.</text>
</comment>
<gene>
    <name evidence="2" type="ORF">RFI_10395</name>
</gene>
<feature type="transmembrane region" description="Helical" evidence="1">
    <location>
        <begin position="42"/>
        <end position="61"/>
    </location>
</feature>
<protein>
    <submittedName>
        <fullName evidence="2">Uncharacterized protein</fullName>
    </submittedName>
</protein>
<sequence>MIYFRGEIRWATRILVLITIVTGGLELFFGPKRDFIKDVCVTWVRFSMLMALLFVLSRWVLHKLQQKSEFLEKHAKELPTSSQNLLCQCRCKCPCSSLPVIPTADNRTSPPTTLELHDNRLKRQGTFQITVSKTPRLHSLFPFEKVMRDEDGIELFMKHLNKEFCMGEFPISHTQKKRKKKKGLHCSEKK</sequence>
<dbReference type="Proteomes" id="UP000023152">
    <property type="component" value="Unassembled WGS sequence"/>
</dbReference>
<keyword evidence="1" id="KW-0472">Membrane</keyword>
<reference evidence="2 3" key="1">
    <citation type="journal article" date="2013" name="Curr. Biol.">
        <title>The Genome of the Foraminiferan Reticulomyxa filosa.</title>
        <authorList>
            <person name="Glockner G."/>
            <person name="Hulsmann N."/>
            <person name="Schleicher M."/>
            <person name="Noegel A.A."/>
            <person name="Eichinger L."/>
            <person name="Gallinger C."/>
            <person name="Pawlowski J."/>
            <person name="Sierra R."/>
            <person name="Euteneuer U."/>
            <person name="Pillet L."/>
            <person name="Moustafa A."/>
            <person name="Platzer M."/>
            <person name="Groth M."/>
            <person name="Szafranski K."/>
            <person name="Schliwa M."/>
        </authorList>
    </citation>
    <scope>NUCLEOTIDE SEQUENCE [LARGE SCALE GENOMIC DNA]</scope>
</reference>
<keyword evidence="1" id="KW-0812">Transmembrane</keyword>
<keyword evidence="3" id="KW-1185">Reference proteome</keyword>
<keyword evidence="1" id="KW-1133">Transmembrane helix</keyword>
<accession>X6NLE8</accession>
<proteinExistence type="predicted"/>